<accession>A0A243RKL8</accession>
<dbReference type="AlphaFoldDB" id="A0A243RKL8"/>
<dbReference type="InterPro" id="IPR036388">
    <property type="entry name" value="WH-like_DNA-bd_sf"/>
</dbReference>
<protein>
    <submittedName>
        <fullName evidence="2">ArsR family transcriptional regulator</fullName>
    </submittedName>
</protein>
<evidence type="ECO:0000259" key="1">
    <source>
        <dbReference type="PROSITE" id="PS50987"/>
    </source>
</evidence>
<reference evidence="2 3" key="1">
    <citation type="submission" date="2017-05" db="EMBL/GenBank/DDBJ databases">
        <title>Biotechnological potential of actinobacteria isolated from South African environments.</title>
        <authorList>
            <person name="Le Roes-Hill M."/>
            <person name="Prins A."/>
            <person name="Durrell K.A."/>
        </authorList>
    </citation>
    <scope>NUCLEOTIDE SEQUENCE [LARGE SCALE GENOMIC DNA]</scope>
    <source>
        <strain evidence="2">M26</strain>
    </source>
</reference>
<dbReference type="Gene3D" id="1.10.10.10">
    <property type="entry name" value="Winged helix-like DNA-binding domain superfamily/Winged helix DNA-binding domain"/>
    <property type="match status" value="1"/>
</dbReference>
<comment type="caution">
    <text evidence="2">The sequence shown here is derived from an EMBL/GenBank/DDBJ whole genome shotgun (WGS) entry which is preliminary data.</text>
</comment>
<dbReference type="SMART" id="SM00418">
    <property type="entry name" value="HTH_ARSR"/>
    <property type="match status" value="1"/>
</dbReference>
<proteinExistence type="predicted"/>
<evidence type="ECO:0000313" key="3">
    <source>
        <dbReference type="Proteomes" id="UP000194761"/>
    </source>
</evidence>
<keyword evidence="3" id="KW-1185">Reference proteome</keyword>
<dbReference type="PROSITE" id="PS50987">
    <property type="entry name" value="HTH_ARSR_2"/>
    <property type="match status" value="1"/>
</dbReference>
<dbReference type="InterPro" id="IPR001845">
    <property type="entry name" value="HTH_ArsR_DNA-bd_dom"/>
</dbReference>
<organism evidence="2 3">
    <name type="scientific">Streptosporangium minutum</name>
    <dbReference type="NCBI Taxonomy" id="569862"/>
    <lineage>
        <taxon>Bacteria</taxon>
        <taxon>Bacillati</taxon>
        <taxon>Actinomycetota</taxon>
        <taxon>Actinomycetes</taxon>
        <taxon>Streptosporangiales</taxon>
        <taxon>Streptosporangiaceae</taxon>
        <taxon>Streptosporangium</taxon>
    </lineage>
</organism>
<dbReference type="SUPFAM" id="SSF46785">
    <property type="entry name" value="Winged helix' DNA-binding domain"/>
    <property type="match status" value="1"/>
</dbReference>
<gene>
    <name evidence="2" type="ORF">CA984_18715</name>
</gene>
<dbReference type="EMBL" id="NGFP01000081">
    <property type="protein sequence ID" value="OUC95432.1"/>
    <property type="molecule type" value="Genomic_DNA"/>
</dbReference>
<dbReference type="PRINTS" id="PR00778">
    <property type="entry name" value="HTHARSR"/>
</dbReference>
<evidence type="ECO:0000313" key="2">
    <source>
        <dbReference type="EMBL" id="OUC95432.1"/>
    </source>
</evidence>
<dbReference type="RefSeq" id="WP_086574123.1">
    <property type="nucleotide sequence ID" value="NZ_NGFP01000081.1"/>
</dbReference>
<dbReference type="InterPro" id="IPR036390">
    <property type="entry name" value="WH_DNA-bd_sf"/>
</dbReference>
<feature type="domain" description="HTH arsR-type" evidence="1">
    <location>
        <begin position="1"/>
        <end position="95"/>
    </location>
</feature>
<sequence length="106" mass="11537">MDLGKVFRALADDSRRQVVAELAADTEDRERACGSFDLPVKKAARTHHFRVLREAGMIMQRDHGNGSAVSLPRQDIERHLPGLLQLLSEELKSGSATGRTGNTAAG</sequence>
<dbReference type="GO" id="GO:0003700">
    <property type="term" value="F:DNA-binding transcription factor activity"/>
    <property type="evidence" value="ECO:0007669"/>
    <property type="project" value="InterPro"/>
</dbReference>
<name>A0A243RKL8_9ACTN</name>
<dbReference type="Proteomes" id="UP000194761">
    <property type="component" value="Unassembled WGS sequence"/>
</dbReference>